<gene>
    <name evidence="2" type="ORF">AVDCRST_MAG31-905</name>
</gene>
<dbReference type="GO" id="GO:0005886">
    <property type="term" value="C:plasma membrane"/>
    <property type="evidence" value="ECO:0007669"/>
    <property type="project" value="TreeGrafter"/>
</dbReference>
<dbReference type="RefSeq" id="WP_294168683.1">
    <property type="nucleotide sequence ID" value="NZ_CADCWA010000060.1"/>
</dbReference>
<evidence type="ECO:0000256" key="1">
    <source>
        <dbReference type="SAM" id="Phobius"/>
    </source>
</evidence>
<protein>
    <submittedName>
        <fullName evidence="2">Inner membrane protein YbaN</fullName>
    </submittedName>
</protein>
<organism evidence="2">
    <name type="scientific">uncultured Sphingomonas sp</name>
    <dbReference type="NCBI Taxonomy" id="158754"/>
    <lineage>
        <taxon>Bacteria</taxon>
        <taxon>Pseudomonadati</taxon>
        <taxon>Pseudomonadota</taxon>
        <taxon>Alphaproteobacteria</taxon>
        <taxon>Sphingomonadales</taxon>
        <taxon>Sphingomonadaceae</taxon>
        <taxon>Sphingomonas</taxon>
        <taxon>environmental samples</taxon>
    </lineage>
</organism>
<dbReference type="EMBL" id="CADCWA010000060">
    <property type="protein sequence ID" value="CAA9511177.1"/>
    <property type="molecule type" value="Genomic_DNA"/>
</dbReference>
<keyword evidence="1" id="KW-0472">Membrane</keyword>
<dbReference type="Pfam" id="PF04304">
    <property type="entry name" value="DUF454"/>
    <property type="match status" value="1"/>
</dbReference>
<dbReference type="PANTHER" id="PTHR35813:SF1">
    <property type="entry name" value="INNER MEMBRANE PROTEIN YBAN"/>
    <property type="match status" value="1"/>
</dbReference>
<keyword evidence="1" id="KW-1133">Transmembrane helix</keyword>
<dbReference type="PANTHER" id="PTHR35813">
    <property type="entry name" value="INNER MEMBRANE PROTEIN YBAN"/>
    <property type="match status" value="1"/>
</dbReference>
<dbReference type="InterPro" id="IPR007401">
    <property type="entry name" value="DUF454"/>
</dbReference>
<feature type="transmembrane region" description="Helical" evidence="1">
    <location>
        <begin position="96"/>
        <end position="113"/>
    </location>
</feature>
<name>A0A6J4T1P0_9SPHN</name>
<reference evidence="2" key="1">
    <citation type="submission" date="2020-02" db="EMBL/GenBank/DDBJ databases">
        <authorList>
            <person name="Meier V. D."/>
        </authorList>
    </citation>
    <scope>NUCLEOTIDE SEQUENCE</scope>
    <source>
        <strain evidence="2">AVDCRST_MAG31</strain>
    </source>
</reference>
<dbReference type="PIRSF" id="PIRSF016789">
    <property type="entry name" value="DUF454"/>
    <property type="match status" value="1"/>
</dbReference>
<proteinExistence type="predicted"/>
<dbReference type="AlphaFoldDB" id="A0A6J4T1P0"/>
<evidence type="ECO:0000313" key="2">
    <source>
        <dbReference type="EMBL" id="CAA9511177.1"/>
    </source>
</evidence>
<accession>A0A6J4T1P0</accession>
<sequence>MKRGLLFAAGLVALALGFIGIVVPLLPTVAFWILAAWCFARSSPRLEAWLLYHPRAGPSIRAWRERGAIGRRGKLAASAALLLSSGVGFATLEPPLTFVPVLVCAGAAAFIWTRPD</sequence>
<keyword evidence="1" id="KW-0812">Transmembrane</keyword>